<dbReference type="Proteomes" id="UP000651475">
    <property type="component" value="Unassembled WGS sequence"/>
</dbReference>
<evidence type="ECO:0000313" key="1">
    <source>
        <dbReference type="EMBL" id="MBC5633279.1"/>
    </source>
</evidence>
<proteinExistence type="predicted"/>
<sequence length="96" mass="11679">MEKREVALQAPLQGLSENWYQHPRNKFGDVNHAYLTHSKKRKRKAFRSKMLKRQLINLQEKLLHQTDDLHSFYKEQLEYTADYHCRLAIIRKTLKR</sequence>
<gene>
    <name evidence="1" type="ORF">H8S65_10940</name>
</gene>
<keyword evidence="2" id="KW-1185">Reference proteome</keyword>
<dbReference type="EMBL" id="JACOOJ010000017">
    <property type="protein sequence ID" value="MBC5633279.1"/>
    <property type="molecule type" value="Genomic_DNA"/>
</dbReference>
<protein>
    <recommendedName>
        <fullName evidence="3">Transposase</fullName>
    </recommendedName>
</protein>
<evidence type="ECO:0000313" key="2">
    <source>
        <dbReference type="Proteomes" id="UP000651475"/>
    </source>
</evidence>
<organism evidence="1 2">
    <name type="scientific">Parabacteroides hominis</name>
    <dbReference type="NCBI Taxonomy" id="2763057"/>
    <lineage>
        <taxon>Bacteria</taxon>
        <taxon>Pseudomonadati</taxon>
        <taxon>Bacteroidota</taxon>
        <taxon>Bacteroidia</taxon>
        <taxon>Bacteroidales</taxon>
        <taxon>Tannerellaceae</taxon>
        <taxon>Parabacteroides</taxon>
    </lineage>
</organism>
<name>A0ABR7DPC2_9BACT</name>
<dbReference type="RefSeq" id="WP_186930016.1">
    <property type="nucleotide sequence ID" value="NZ_JACOOJ010000017.1"/>
</dbReference>
<evidence type="ECO:0008006" key="3">
    <source>
        <dbReference type="Google" id="ProtNLM"/>
    </source>
</evidence>
<comment type="caution">
    <text evidence="1">The sequence shown here is derived from an EMBL/GenBank/DDBJ whole genome shotgun (WGS) entry which is preliminary data.</text>
</comment>
<accession>A0ABR7DPC2</accession>
<reference evidence="1 2" key="1">
    <citation type="submission" date="2020-08" db="EMBL/GenBank/DDBJ databases">
        <title>Genome public.</title>
        <authorList>
            <person name="Liu C."/>
            <person name="Sun Q."/>
        </authorList>
    </citation>
    <scope>NUCLEOTIDE SEQUENCE [LARGE SCALE GENOMIC DNA]</scope>
    <source>
        <strain evidence="1 2">NSJ-79</strain>
    </source>
</reference>